<proteinExistence type="predicted"/>
<dbReference type="AlphaFoldDB" id="A0A284RXG9"/>
<dbReference type="EMBL" id="FUEG01000020">
    <property type="protein sequence ID" value="SJL13451.1"/>
    <property type="molecule type" value="Genomic_DNA"/>
</dbReference>
<accession>A0A284RXG9</accession>
<dbReference type="Proteomes" id="UP000219338">
    <property type="component" value="Unassembled WGS sequence"/>
</dbReference>
<gene>
    <name evidence="1" type="ORF">ARMOST_16895</name>
</gene>
<protein>
    <submittedName>
        <fullName evidence="1">Uncharacterized protein</fullName>
    </submittedName>
</protein>
<keyword evidence="2" id="KW-1185">Reference proteome</keyword>
<dbReference type="OrthoDB" id="2936030at2759"/>
<evidence type="ECO:0000313" key="2">
    <source>
        <dbReference type="Proteomes" id="UP000219338"/>
    </source>
</evidence>
<name>A0A284RXG9_ARMOS</name>
<sequence>MDDSASGEEGASDERRVSSYAFPLSSEQDSMAVQLAKLKASILIQPVAWLARREDLSSFLCLLLAKTLPPVTCLHENVYNDDEVAISSSDPIWFHPIFGIRPLDSIPAIVVFDDLESIDQINDPWDFVREVEALKCMSFIY</sequence>
<evidence type="ECO:0000313" key="1">
    <source>
        <dbReference type="EMBL" id="SJL13451.1"/>
    </source>
</evidence>
<reference evidence="2" key="1">
    <citation type="journal article" date="2017" name="Nat. Ecol. Evol.">
        <title>Genome expansion and lineage-specific genetic innovations in the forest pathogenic fungi Armillaria.</title>
        <authorList>
            <person name="Sipos G."/>
            <person name="Prasanna A.N."/>
            <person name="Walter M.C."/>
            <person name="O'Connor E."/>
            <person name="Balint B."/>
            <person name="Krizsan K."/>
            <person name="Kiss B."/>
            <person name="Hess J."/>
            <person name="Varga T."/>
            <person name="Slot J."/>
            <person name="Riley R."/>
            <person name="Boka B."/>
            <person name="Rigling D."/>
            <person name="Barry K."/>
            <person name="Lee J."/>
            <person name="Mihaltcheva S."/>
            <person name="LaButti K."/>
            <person name="Lipzen A."/>
            <person name="Waldron R."/>
            <person name="Moloney N.M."/>
            <person name="Sperisen C."/>
            <person name="Kredics L."/>
            <person name="Vagvoelgyi C."/>
            <person name="Patrignani A."/>
            <person name="Fitzpatrick D."/>
            <person name="Nagy I."/>
            <person name="Doyle S."/>
            <person name="Anderson J.B."/>
            <person name="Grigoriev I.V."/>
            <person name="Gueldener U."/>
            <person name="Muensterkoetter M."/>
            <person name="Nagy L.G."/>
        </authorList>
    </citation>
    <scope>NUCLEOTIDE SEQUENCE [LARGE SCALE GENOMIC DNA]</scope>
    <source>
        <strain evidence="2">C18/9</strain>
    </source>
</reference>
<organism evidence="1 2">
    <name type="scientific">Armillaria ostoyae</name>
    <name type="common">Armillaria root rot fungus</name>
    <dbReference type="NCBI Taxonomy" id="47428"/>
    <lineage>
        <taxon>Eukaryota</taxon>
        <taxon>Fungi</taxon>
        <taxon>Dikarya</taxon>
        <taxon>Basidiomycota</taxon>
        <taxon>Agaricomycotina</taxon>
        <taxon>Agaricomycetes</taxon>
        <taxon>Agaricomycetidae</taxon>
        <taxon>Agaricales</taxon>
        <taxon>Marasmiineae</taxon>
        <taxon>Physalacriaceae</taxon>
        <taxon>Armillaria</taxon>
    </lineage>
</organism>